<feature type="domain" description="Multidrug resistance protein MdtA-like beta-barrel" evidence="6">
    <location>
        <begin position="263"/>
        <end position="322"/>
    </location>
</feature>
<accession>A0A6L3YMU2</accession>
<comment type="similarity">
    <text evidence="2">Belongs to the membrane fusion protein (MFP) (TC 8.A.1) family.</text>
</comment>
<dbReference type="GO" id="GO:0030313">
    <property type="term" value="C:cell envelope"/>
    <property type="evidence" value="ECO:0007669"/>
    <property type="project" value="UniProtKB-SubCell"/>
</dbReference>
<dbReference type="PANTHER" id="PTHR30158:SF10">
    <property type="entry name" value="CATION EFFLUX PUMP"/>
    <property type="match status" value="1"/>
</dbReference>
<sequence>MSKSIKIALIAVVIAAGGALTYAYRDSIEIRVRYVLDLGPANSTSGDDGVKPAAMQVPKVPVAEVVTRNVAPSSLFTGHLEASKTTELRARVGGVIDAVSVPEGGLVQEGQLLFEIYPRPFQVALDATQSQLQQATVLLAQAESDYRRAEALAPKGTVSRKTYDDAQAAVRERQAQVDIARAAVAAADLDLSYTQVTAPISGRVDRTLLTEGNLVTGGNGGAATLLTTIVSNDPLHVYFDIDEVTYLKFIDSARASDPGAAVKPLPVKLGLMTDVTLPHAGELDFIGNRIDRSSGTIRARATLRNTGGQLTPGLFARVELTTADVAETVLVDDQAIGVDQGRRFTLVLGSENKAEYRSVEIGPMIDGLRVVSGVNPGEKIIVKGLVRPGMEVDPIIVPMMPSDRKEGDRLEARR</sequence>
<organism evidence="8 9">
    <name type="scientific">Brucella tritici</name>
    <dbReference type="NCBI Taxonomy" id="94626"/>
    <lineage>
        <taxon>Bacteria</taxon>
        <taxon>Pseudomonadati</taxon>
        <taxon>Pseudomonadota</taxon>
        <taxon>Alphaproteobacteria</taxon>
        <taxon>Hyphomicrobiales</taxon>
        <taxon>Brucellaceae</taxon>
        <taxon>Brucella/Ochrobactrum group</taxon>
        <taxon>Brucella</taxon>
    </lineage>
</organism>
<dbReference type="Gene3D" id="2.40.420.20">
    <property type="match status" value="1"/>
</dbReference>
<evidence type="ECO:0000259" key="6">
    <source>
        <dbReference type="Pfam" id="PF25944"/>
    </source>
</evidence>
<comment type="subcellular location">
    <subcellularLocation>
        <location evidence="1">Cell envelope</location>
    </subcellularLocation>
</comment>
<dbReference type="Proteomes" id="UP000481643">
    <property type="component" value="Unassembled WGS sequence"/>
</dbReference>
<keyword evidence="3" id="KW-0175">Coiled coil</keyword>
<dbReference type="GO" id="GO:0022857">
    <property type="term" value="F:transmembrane transporter activity"/>
    <property type="evidence" value="ECO:0007669"/>
    <property type="project" value="InterPro"/>
</dbReference>
<dbReference type="Gene3D" id="1.10.287.470">
    <property type="entry name" value="Helix hairpin bin"/>
    <property type="match status" value="1"/>
</dbReference>
<feature type="domain" description="Multidrug resistance protein MdtA-like alpha-helical hairpin" evidence="4">
    <location>
        <begin position="125"/>
        <end position="194"/>
    </location>
</feature>
<dbReference type="GO" id="GO:0046677">
    <property type="term" value="P:response to antibiotic"/>
    <property type="evidence" value="ECO:0007669"/>
    <property type="project" value="TreeGrafter"/>
</dbReference>
<dbReference type="InterPro" id="IPR058627">
    <property type="entry name" value="MdtA-like_C"/>
</dbReference>
<dbReference type="NCBIfam" id="TIGR01730">
    <property type="entry name" value="RND_mfp"/>
    <property type="match status" value="1"/>
</dbReference>
<dbReference type="InterPro" id="IPR058626">
    <property type="entry name" value="MdtA-like_b-barrel"/>
</dbReference>
<dbReference type="EMBL" id="WBVX01000013">
    <property type="protein sequence ID" value="KAB2684383.1"/>
    <property type="molecule type" value="Genomic_DNA"/>
</dbReference>
<evidence type="ECO:0000256" key="1">
    <source>
        <dbReference type="ARBA" id="ARBA00004196"/>
    </source>
</evidence>
<dbReference type="Gene3D" id="2.40.50.100">
    <property type="match status" value="1"/>
</dbReference>
<evidence type="ECO:0000259" key="4">
    <source>
        <dbReference type="Pfam" id="PF25876"/>
    </source>
</evidence>
<dbReference type="Pfam" id="PF25917">
    <property type="entry name" value="BSH_RND"/>
    <property type="match status" value="1"/>
</dbReference>
<dbReference type="InterPro" id="IPR058624">
    <property type="entry name" value="MdtA-like_HH"/>
</dbReference>
<dbReference type="InterPro" id="IPR006143">
    <property type="entry name" value="RND_pump_MFP"/>
</dbReference>
<feature type="domain" description="Multidrug resistance protein MdtA-like barrel-sandwich hybrid" evidence="5">
    <location>
        <begin position="85"/>
        <end position="220"/>
    </location>
</feature>
<dbReference type="Pfam" id="PF25876">
    <property type="entry name" value="HH_MFP_RND"/>
    <property type="match status" value="1"/>
</dbReference>
<evidence type="ECO:0000313" key="8">
    <source>
        <dbReference type="EMBL" id="KAB2684383.1"/>
    </source>
</evidence>
<proteinExistence type="inferred from homology"/>
<evidence type="ECO:0000313" key="9">
    <source>
        <dbReference type="Proteomes" id="UP000481643"/>
    </source>
</evidence>
<protein>
    <submittedName>
        <fullName evidence="8">Efflux RND transporter periplasmic adaptor subunit</fullName>
    </submittedName>
</protein>
<dbReference type="Pfam" id="PF25944">
    <property type="entry name" value="Beta-barrel_RND"/>
    <property type="match status" value="1"/>
</dbReference>
<evidence type="ECO:0000259" key="5">
    <source>
        <dbReference type="Pfam" id="PF25917"/>
    </source>
</evidence>
<evidence type="ECO:0000256" key="3">
    <source>
        <dbReference type="SAM" id="Coils"/>
    </source>
</evidence>
<gene>
    <name evidence="8" type="ORF">F9L08_13915</name>
</gene>
<dbReference type="GO" id="GO:0005886">
    <property type="term" value="C:plasma membrane"/>
    <property type="evidence" value="ECO:0007669"/>
    <property type="project" value="TreeGrafter"/>
</dbReference>
<dbReference type="AlphaFoldDB" id="A0A6L3YMU2"/>
<reference evidence="8 9" key="1">
    <citation type="submission" date="2019-09" db="EMBL/GenBank/DDBJ databases">
        <title>Taxonomic organization of the family Brucellaceae based on a phylogenomic approach.</title>
        <authorList>
            <person name="Leclercq S."/>
            <person name="Cloeckaert A."/>
            <person name="Zygmunt M.S."/>
        </authorList>
    </citation>
    <scope>NUCLEOTIDE SEQUENCE [LARGE SCALE GENOMIC DNA]</scope>
    <source>
        <strain evidence="8 9">WS1830</strain>
    </source>
</reference>
<dbReference type="RefSeq" id="WP_151652037.1">
    <property type="nucleotide sequence ID" value="NZ_WBVX01000013.1"/>
</dbReference>
<dbReference type="PANTHER" id="PTHR30158">
    <property type="entry name" value="ACRA/E-RELATED COMPONENT OF DRUG EFFLUX TRANSPORTER"/>
    <property type="match status" value="1"/>
</dbReference>
<dbReference type="Pfam" id="PF25967">
    <property type="entry name" value="RND-MFP_C"/>
    <property type="match status" value="1"/>
</dbReference>
<evidence type="ECO:0000256" key="2">
    <source>
        <dbReference type="ARBA" id="ARBA00009477"/>
    </source>
</evidence>
<feature type="domain" description="Multidrug resistance protein MdtA-like C-terminal permuted SH3" evidence="7">
    <location>
        <begin position="329"/>
        <end position="385"/>
    </location>
</feature>
<feature type="coiled-coil region" evidence="3">
    <location>
        <begin position="125"/>
        <end position="152"/>
    </location>
</feature>
<name>A0A6L3YMU2_9HYPH</name>
<evidence type="ECO:0000259" key="7">
    <source>
        <dbReference type="Pfam" id="PF25967"/>
    </source>
</evidence>
<comment type="caution">
    <text evidence="8">The sequence shown here is derived from an EMBL/GenBank/DDBJ whole genome shotgun (WGS) entry which is preliminary data.</text>
</comment>
<dbReference type="Gene3D" id="2.40.30.170">
    <property type="match status" value="1"/>
</dbReference>
<dbReference type="SUPFAM" id="SSF111369">
    <property type="entry name" value="HlyD-like secretion proteins"/>
    <property type="match status" value="1"/>
</dbReference>
<dbReference type="InterPro" id="IPR058625">
    <property type="entry name" value="MdtA-like_BSH"/>
</dbReference>